<evidence type="ECO:0000259" key="11">
    <source>
        <dbReference type="SMART" id="SM00484"/>
    </source>
</evidence>
<dbReference type="Proteomes" id="UP000774699">
    <property type="component" value="Unassembled WGS sequence"/>
</dbReference>
<dbReference type="InterPro" id="IPR036279">
    <property type="entry name" value="5-3_exonuclease_C_sf"/>
</dbReference>
<feature type="region of interest" description="N-domain" evidence="10">
    <location>
        <begin position="1"/>
        <end position="98"/>
    </location>
</feature>
<reference evidence="13" key="1">
    <citation type="submission" date="2019-03" db="EMBL/GenBank/DDBJ databases">
        <title>Lake Tanganyika Metagenome-Assembled Genomes (MAGs).</title>
        <authorList>
            <person name="Tran P."/>
        </authorList>
    </citation>
    <scope>NUCLEOTIDE SEQUENCE</scope>
    <source>
        <strain evidence="13">M_DeepCast_50m_m2_156</strain>
    </source>
</reference>
<keyword evidence="4 10" id="KW-0255">Endonuclease</keyword>
<evidence type="ECO:0000256" key="5">
    <source>
        <dbReference type="ARBA" id="ARBA00022763"/>
    </source>
</evidence>
<evidence type="ECO:0000256" key="6">
    <source>
        <dbReference type="ARBA" id="ARBA00022801"/>
    </source>
</evidence>
<dbReference type="CDD" id="cd09867">
    <property type="entry name" value="PIN_FEN1"/>
    <property type="match status" value="1"/>
</dbReference>
<feature type="binding site" evidence="10">
    <location>
        <position position="236"/>
    </location>
    <ligand>
        <name>Mg(2+)</name>
        <dbReference type="ChEBI" id="CHEBI:18420"/>
        <label>2</label>
    </ligand>
</feature>
<dbReference type="InterPro" id="IPR006085">
    <property type="entry name" value="XPG_DNA_repair_N"/>
</dbReference>
<dbReference type="GO" id="GO:0006281">
    <property type="term" value="P:DNA repair"/>
    <property type="evidence" value="ECO:0007669"/>
    <property type="project" value="UniProtKB-UniRule"/>
</dbReference>
<accession>A0A8T4CBA0</accession>
<keyword evidence="1 10" id="KW-0235">DNA replication</keyword>
<gene>
    <name evidence="10" type="primary">fen</name>
    <name evidence="13" type="ORF">FJY86_02780</name>
</gene>
<feature type="domain" description="XPG-I" evidence="11">
    <location>
        <begin position="140"/>
        <end position="221"/>
    </location>
</feature>
<keyword evidence="6 10" id="KW-0378">Hydrolase</keyword>
<dbReference type="PANTHER" id="PTHR11081:SF9">
    <property type="entry name" value="FLAP ENDONUCLEASE 1"/>
    <property type="match status" value="1"/>
</dbReference>
<evidence type="ECO:0000256" key="10">
    <source>
        <dbReference type="HAMAP-Rule" id="MF_00614"/>
    </source>
</evidence>
<dbReference type="InterPro" id="IPR006086">
    <property type="entry name" value="XPG-I_dom"/>
</dbReference>
<keyword evidence="8 10" id="KW-0460">Magnesium</keyword>
<keyword evidence="3 10" id="KW-0479">Metal-binding</keyword>
<dbReference type="SMART" id="SM00484">
    <property type="entry name" value="XPGI"/>
    <property type="match status" value="1"/>
</dbReference>
<comment type="caution">
    <text evidence="13">The sequence shown here is derived from an EMBL/GenBank/DDBJ whole genome shotgun (WGS) entry which is preliminary data.</text>
</comment>
<dbReference type="EC" id="3.1.-.-" evidence="10"/>
<evidence type="ECO:0000313" key="13">
    <source>
        <dbReference type="EMBL" id="MBM3282238.1"/>
    </source>
</evidence>
<dbReference type="InterPro" id="IPR029060">
    <property type="entry name" value="PIN-like_dom_sf"/>
</dbReference>
<dbReference type="SUPFAM" id="SSF47807">
    <property type="entry name" value="5' to 3' exonuclease, C-terminal subdomain"/>
    <property type="match status" value="1"/>
</dbReference>
<keyword evidence="2 10" id="KW-0540">Nuclease</keyword>
<dbReference type="InterPro" id="IPR006084">
    <property type="entry name" value="XPG/Rad2"/>
</dbReference>
<dbReference type="PRINTS" id="PR00853">
    <property type="entry name" value="XPGRADSUPER"/>
</dbReference>
<keyword evidence="9 10" id="KW-0234">DNA repair</keyword>
<dbReference type="AlphaFoldDB" id="A0A8T4CBA0"/>
<dbReference type="GO" id="GO:0003677">
    <property type="term" value="F:DNA binding"/>
    <property type="evidence" value="ECO:0007669"/>
    <property type="project" value="UniProtKB-UniRule"/>
</dbReference>
<dbReference type="PANTHER" id="PTHR11081">
    <property type="entry name" value="FLAP ENDONUCLEASE FAMILY MEMBER"/>
    <property type="match status" value="1"/>
</dbReference>
<dbReference type="SUPFAM" id="SSF88723">
    <property type="entry name" value="PIN domain-like"/>
    <property type="match status" value="1"/>
</dbReference>
<evidence type="ECO:0000256" key="1">
    <source>
        <dbReference type="ARBA" id="ARBA00022705"/>
    </source>
</evidence>
<dbReference type="GO" id="GO:0000287">
    <property type="term" value="F:magnesium ion binding"/>
    <property type="evidence" value="ECO:0007669"/>
    <property type="project" value="UniProtKB-UniRule"/>
</dbReference>
<dbReference type="GO" id="GO:0017108">
    <property type="term" value="F:5'-flap endonuclease activity"/>
    <property type="evidence" value="ECO:0007669"/>
    <property type="project" value="UniProtKB-UniRule"/>
</dbReference>
<feature type="binding site" evidence="10">
    <location>
        <position position="27"/>
    </location>
    <ligand>
        <name>Mg(2+)</name>
        <dbReference type="ChEBI" id="CHEBI:18420"/>
        <label>1</label>
    </ligand>
</feature>
<evidence type="ECO:0000256" key="2">
    <source>
        <dbReference type="ARBA" id="ARBA00022722"/>
    </source>
</evidence>
<comment type="cofactor">
    <cofactor evidence="10">
        <name>Mg(2+)</name>
        <dbReference type="ChEBI" id="CHEBI:18420"/>
    </cofactor>
    <text evidence="10">Binds 2 magnesium ions per subunit. They probably participate in the reaction catalyzed by the enzyme. May bind an additional third magnesium ion after substrate binding.</text>
</comment>
<dbReference type="FunFam" id="3.40.50.1010:FF:000016">
    <property type="entry name" value="Flap endonuclease 1"/>
    <property type="match status" value="1"/>
</dbReference>
<comment type="caution">
    <text evidence="10">Lacks conserved residue(s) required for the propagation of feature annotation.</text>
</comment>
<organism evidence="13 14">
    <name type="scientific">Candidatus Iainarchaeum sp</name>
    <dbReference type="NCBI Taxonomy" id="3101447"/>
    <lineage>
        <taxon>Archaea</taxon>
        <taxon>Candidatus Iainarchaeota</taxon>
        <taxon>Candidatus Iainarchaeia</taxon>
        <taxon>Candidatus Iainarchaeales</taxon>
        <taxon>Candidatus Iainarchaeaceae</taxon>
        <taxon>Candidatus Iainarchaeum</taxon>
    </lineage>
</organism>
<dbReference type="PROSITE" id="PS00841">
    <property type="entry name" value="XPG_1"/>
    <property type="match status" value="1"/>
</dbReference>
<comment type="similarity">
    <text evidence="10">Belongs to the XPG/RAD2 endonuclease family. FEN1 subfamily.</text>
</comment>
<dbReference type="GO" id="GO:0008409">
    <property type="term" value="F:5'-3' exonuclease activity"/>
    <property type="evidence" value="ECO:0007669"/>
    <property type="project" value="UniProtKB-UniRule"/>
</dbReference>
<sequence length="340" mass="37973">MGTPIGDLIETEKIDLSKLAGKTIAIDAHNILYQFLTSIRGPDGRPLMNAEGDVTSHIAGLLYRTSNLIEAGIKPVFVFDGPPSALKKATLEKRREIRTSAKVEMEKAIEEGDLEKARSMGARAISLNKEMIEEAHLALQSMGLPIVQAKQEGEAQAGELVKEKKAYAVATQDYDALLCGAPIVVRNMGVTGKRKLPYRNAYVNVEPELFETEKVLHQLKLTQKQMIWIGMLVGTDFNEKIPMIGPKKALKAVEGKKSFEEVLAGLKKTVDYNPEEIEEMFLHPVVFKDVEIKQTKMDREKVIAFYCDKHGFDHVRVTNALNKIEKKPEDEKQTALSKWG</sequence>
<dbReference type="GO" id="GO:0043137">
    <property type="term" value="P:DNA replication, removal of RNA primer"/>
    <property type="evidence" value="ECO:0007669"/>
    <property type="project" value="UniProtKB-UniRule"/>
</dbReference>
<protein>
    <recommendedName>
        <fullName evidence="10">Flap endonuclease 1</fullName>
        <shortName evidence="10">FEN-1</shortName>
        <ecNumber evidence="10">3.1.-.-</ecNumber>
    </recommendedName>
    <alternativeName>
        <fullName evidence="10">Flap structure-specific endonuclease 1</fullName>
    </alternativeName>
</protein>
<feature type="binding site" evidence="10">
    <location>
        <position position="80"/>
    </location>
    <ligand>
        <name>Mg(2+)</name>
        <dbReference type="ChEBI" id="CHEBI:18420"/>
        <label>1</label>
    </ligand>
</feature>
<comment type="subunit">
    <text evidence="10">Interacts with PCNA. PCNA stimulates the nuclease activity without altering cleavage specificity.</text>
</comment>
<evidence type="ECO:0000256" key="4">
    <source>
        <dbReference type="ARBA" id="ARBA00022759"/>
    </source>
</evidence>
<feature type="domain" description="XPG N-terminal" evidence="12">
    <location>
        <begin position="1"/>
        <end position="101"/>
    </location>
</feature>
<dbReference type="InterPro" id="IPR019974">
    <property type="entry name" value="XPG_CS"/>
</dbReference>
<feature type="binding site" evidence="10">
    <location>
        <position position="175"/>
    </location>
    <ligand>
        <name>Mg(2+)</name>
        <dbReference type="ChEBI" id="CHEBI:18420"/>
        <label>2</label>
    </ligand>
</feature>
<evidence type="ECO:0000259" key="12">
    <source>
        <dbReference type="SMART" id="SM00485"/>
    </source>
</evidence>
<dbReference type="EMBL" id="VGJJ01000018">
    <property type="protein sequence ID" value="MBM3282238.1"/>
    <property type="molecule type" value="Genomic_DNA"/>
</dbReference>
<dbReference type="InterPro" id="IPR019973">
    <property type="entry name" value="Flap_endonuc_arc"/>
</dbReference>
<dbReference type="Gene3D" id="1.10.150.20">
    <property type="entry name" value="5' to 3' exonuclease, C-terminal subdomain"/>
    <property type="match status" value="1"/>
</dbReference>
<dbReference type="NCBIfam" id="TIGR03674">
    <property type="entry name" value="fen_arch"/>
    <property type="match status" value="1"/>
</dbReference>
<evidence type="ECO:0000256" key="8">
    <source>
        <dbReference type="ARBA" id="ARBA00022842"/>
    </source>
</evidence>
<dbReference type="Pfam" id="PF00752">
    <property type="entry name" value="XPG_N"/>
    <property type="match status" value="1"/>
</dbReference>
<feature type="binding site" evidence="10">
    <location>
        <position position="154"/>
    </location>
    <ligand>
        <name>Mg(2+)</name>
        <dbReference type="ChEBI" id="CHEBI:18420"/>
        <label>1</label>
    </ligand>
</feature>
<keyword evidence="5 10" id="KW-0227">DNA damage</keyword>
<comment type="function">
    <text evidence="10">Structure-specific nuclease with 5'-flap endonuclease and 5'-3' exonuclease activities involved in DNA replication and repair. During DNA replication, cleaves the 5'-overhanging flap structure that is generated by displacement synthesis when DNA polymerase encounters the 5'-end of a downstream Okazaki fragment. Binds the unpaired 3'-DNA end and kinks the DNA to facilitate 5' cleavage specificity. Cleaves one nucleotide into the double-stranded DNA from the junction in flap DNA, leaving a nick for ligation. Also involved in the base excision repair (BER) pathway. Acts as a genome stabilization factor that prevents flaps from equilibrating into structurs that lead to duplications and deletions. Also possesses 5'-3' exonuclease activity on nicked or gapped double-stranded DNA.</text>
</comment>
<dbReference type="Gene3D" id="3.40.50.1010">
    <property type="entry name" value="5'-nuclease"/>
    <property type="match status" value="1"/>
</dbReference>
<feature type="binding site" evidence="10">
    <location>
        <position position="173"/>
    </location>
    <ligand>
        <name>Mg(2+)</name>
        <dbReference type="ChEBI" id="CHEBI:18420"/>
        <label>2</label>
    </ligand>
</feature>
<evidence type="ECO:0000256" key="7">
    <source>
        <dbReference type="ARBA" id="ARBA00022839"/>
    </source>
</evidence>
<proteinExistence type="inferred from homology"/>
<feature type="binding site" evidence="10">
    <location>
        <position position="152"/>
    </location>
    <ligand>
        <name>Mg(2+)</name>
        <dbReference type="ChEBI" id="CHEBI:18420"/>
        <label>1</label>
    </ligand>
</feature>
<dbReference type="HAMAP" id="MF_00614">
    <property type="entry name" value="Fen"/>
    <property type="match status" value="1"/>
</dbReference>
<evidence type="ECO:0000313" key="14">
    <source>
        <dbReference type="Proteomes" id="UP000774699"/>
    </source>
</evidence>
<evidence type="ECO:0000256" key="3">
    <source>
        <dbReference type="ARBA" id="ARBA00022723"/>
    </source>
</evidence>
<dbReference type="InterPro" id="IPR023426">
    <property type="entry name" value="Flap_endonuc"/>
</dbReference>
<dbReference type="Pfam" id="PF00867">
    <property type="entry name" value="XPG_I"/>
    <property type="match status" value="1"/>
</dbReference>
<name>A0A8T4CBA0_9ARCH</name>
<keyword evidence="7 10" id="KW-0269">Exonuclease</keyword>
<dbReference type="SMART" id="SM00485">
    <property type="entry name" value="XPGN"/>
    <property type="match status" value="1"/>
</dbReference>
<evidence type="ECO:0000256" key="9">
    <source>
        <dbReference type="ARBA" id="ARBA00023204"/>
    </source>
</evidence>